<name>A0A9K3J7W5_HELAN</name>
<comment type="caution">
    <text evidence="1">The sequence shown here is derived from an EMBL/GenBank/DDBJ whole genome shotgun (WGS) entry which is preliminary data.</text>
</comment>
<protein>
    <submittedName>
        <fullName evidence="1">Uncharacterized protein</fullName>
    </submittedName>
</protein>
<reference evidence="1" key="1">
    <citation type="journal article" date="2017" name="Nature">
        <title>The sunflower genome provides insights into oil metabolism, flowering and Asterid evolution.</title>
        <authorList>
            <person name="Badouin H."/>
            <person name="Gouzy J."/>
            <person name="Grassa C.J."/>
            <person name="Murat F."/>
            <person name="Staton S.E."/>
            <person name="Cottret L."/>
            <person name="Lelandais-Briere C."/>
            <person name="Owens G.L."/>
            <person name="Carrere S."/>
            <person name="Mayjonade B."/>
            <person name="Legrand L."/>
            <person name="Gill N."/>
            <person name="Kane N.C."/>
            <person name="Bowers J.E."/>
            <person name="Hubner S."/>
            <person name="Bellec A."/>
            <person name="Berard A."/>
            <person name="Berges H."/>
            <person name="Blanchet N."/>
            <person name="Boniface M.C."/>
            <person name="Brunel D."/>
            <person name="Catrice O."/>
            <person name="Chaidir N."/>
            <person name="Claudel C."/>
            <person name="Donnadieu C."/>
            <person name="Faraut T."/>
            <person name="Fievet G."/>
            <person name="Helmstetter N."/>
            <person name="King M."/>
            <person name="Knapp S.J."/>
            <person name="Lai Z."/>
            <person name="Le Paslier M.C."/>
            <person name="Lippi Y."/>
            <person name="Lorenzon L."/>
            <person name="Mandel J.R."/>
            <person name="Marage G."/>
            <person name="Marchand G."/>
            <person name="Marquand E."/>
            <person name="Bret-Mestries E."/>
            <person name="Morien E."/>
            <person name="Nambeesan S."/>
            <person name="Nguyen T."/>
            <person name="Pegot-Espagnet P."/>
            <person name="Pouilly N."/>
            <person name="Raftis F."/>
            <person name="Sallet E."/>
            <person name="Schiex T."/>
            <person name="Thomas J."/>
            <person name="Vandecasteele C."/>
            <person name="Vares D."/>
            <person name="Vear F."/>
            <person name="Vautrin S."/>
            <person name="Crespi M."/>
            <person name="Mangin B."/>
            <person name="Burke J.M."/>
            <person name="Salse J."/>
            <person name="Munos S."/>
            <person name="Vincourt P."/>
            <person name="Rieseberg L.H."/>
            <person name="Langlade N.B."/>
        </authorList>
    </citation>
    <scope>NUCLEOTIDE SEQUENCE</scope>
    <source>
        <tissue evidence="1">Leaves</tissue>
    </source>
</reference>
<accession>A0A9K3J7W5</accession>
<dbReference type="EMBL" id="MNCJ02000319">
    <property type="protein sequence ID" value="KAF5809470.1"/>
    <property type="molecule type" value="Genomic_DNA"/>
</dbReference>
<evidence type="ECO:0000313" key="2">
    <source>
        <dbReference type="Proteomes" id="UP000215914"/>
    </source>
</evidence>
<reference evidence="1" key="2">
    <citation type="submission" date="2020-06" db="EMBL/GenBank/DDBJ databases">
        <title>Helianthus annuus Genome sequencing and assembly Release 2.</title>
        <authorList>
            <person name="Gouzy J."/>
            <person name="Langlade N."/>
            <person name="Munos S."/>
        </authorList>
    </citation>
    <scope>NUCLEOTIDE SEQUENCE</scope>
    <source>
        <tissue evidence="1">Leaves</tissue>
    </source>
</reference>
<organism evidence="1 2">
    <name type="scientific">Helianthus annuus</name>
    <name type="common">Common sunflower</name>
    <dbReference type="NCBI Taxonomy" id="4232"/>
    <lineage>
        <taxon>Eukaryota</taxon>
        <taxon>Viridiplantae</taxon>
        <taxon>Streptophyta</taxon>
        <taxon>Embryophyta</taxon>
        <taxon>Tracheophyta</taxon>
        <taxon>Spermatophyta</taxon>
        <taxon>Magnoliopsida</taxon>
        <taxon>eudicotyledons</taxon>
        <taxon>Gunneridae</taxon>
        <taxon>Pentapetalae</taxon>
        <taxon>asterids</taxon>
        <taxon>campanulids</taxon>
        <taxon>Asterales</taxon>
        <taxon>Asteraceae</taxon>
        <taxon>Asteroideae</taxon>
        <taxon>Heliantheae alliance</taxon>
        <taxon>Heliantheae</taxon>
        <taxon>Helianthus</taxon>
    </lineage>
</organism>
<gene>
    <name evidence="1" type="ORF">HanXRQr2_Chr04g0157531</name>
</gene>
<dbReference type="Proteomes" id="UP000215914">
    <property type="component" value="Unassembled WGS sequence"/>
</dbReference>
<dbReference type="AlphaFoldDB" id="A0A9K3J7W5"/>
<sequence>MKNANIAFPVRILLEFEPAKSASNALQGPCRVLFATSRIQNPMTKMAMARGLLGAPILSPVETPMSAAYPIRNTAMATNIAPPAINGRRRPKREVHRSL</sequence>
<dbReference type="Gramene" id="mRNA:HanXRQr2_Chr04g0157531">
    <property type="protein sequence ID" value="CDS:HanXRQr2_Chr04g0157531.1"/>
    <property type="gene ID" value="HanXRQr2_Chr04g0157531"/>
</dbReference>
<proteinExistence type="predicted"/>
<keyword evidence="2" id="KW-1185">Reference proteome</keyword>
<evidence type="ECO:0000313" key="1">
    <source>
        <dbReference type="EMBL" id="KAF5809470.1"/>
    </source>
</evidence>